<dbReference type="Proteomes" id="UP001596097">
    <property type="component" value="Unassembled WGS sequence"/>
</dbReference>
<name>A0ABW1QPZ6_9ACTN</name>
<protein>
    <submittedName>
        <fullName evidence="1">Uncharacterized protein</fullName>
    </submittedName>
</protein>
<accession>A0ABW1QPZ6</accession>
<keyword evidence="2" id="KW-1185">Reference proteome</keyword>
<gene>
    <name evidence="1" type="ORF">ACFPYK_19250</name>
</gene>
<reference evidence="2" key="1">
    <citation type="journal article" date="2019" name="Int. J. Syst. Evol. Microbiol.">
        <title>The Global Catalogue of Microorganisms (GCM) 10K type strain sequencing project: providing services to taxonomists for standard genome sequencing and annotation.</title>
        <authorList>
            <consortium name="The Broad Institute Genomics Platform"/>
            <consortium name="The Broad Institute Genome Sequencing Center for Infectious Disease"/>
            <person name="Wu L."/>
            <person name="Ma J."/>
        </authorList>
    </citation>
    <scope>NUCLEOTIDE SEQUENCE [LARGE SCALE GENOMIC DNA]</scope>
    <source>
        <strain evidence="2">CGMCC 4.7198</strain>
    </source>
</reference>
<comment type="caution">
    <text evidence="1">The sequence shown here is derived from an EMBL/GenBank/DDBJ whole genome shotgun (WGS) entry which is preliminary data.</text>
</comment>
<sequence>MSHSAKTSLAIFAEVAHACRRGIHIGDFAPHSTISSRAPWPLTYAALFETISTVMNLGI</sequence>
<dbReference type="RefSeq" id="WP_205602959.1">
    <property type="nucleotide sequence ID" value="NZ_JBHSQL010000020.1"/>
</dbReference>
<organism evidence="1 2">
    <name type="scientific">Mumia xiangluensis</name>
    <dbReference type="NCBI Taxonomy" id="1678900"/>
    <lineage>
        <taxon>Bacteria</taxon>
        <taxon>Bacillati</taxon>
        <taxon>Actinomycetota</taxon>
        <taxon>Actinomycetes</taxon>
        <taxon>Propionibacteriales</taxon>
        <taxon>Nocardioidaceae</taxon>
        <taxon>Mumia</taxon>
    </lineage>
</organism>
<dbReference type="EMBL" id="JBHSQL010000020">
    <property type="protein sequence ID" value="MFC6151551.1"/>
    <property type="molecule type" value="Genomic_DNA"/>
</dbReference>
<proteinExistence type="predicted"/>
<evidence type="ECO:0000313" key="2">
    <source>
        <dbReference type="Proteomes" id="UP001596097"/>
    </source>
</evidence>
<evidence type="ECO:0000313" key="1">
    <source>
        <dbReference type="EMBL" id="MFC6151551.1"/>
    </source>
</evidence>